<protein>
    <submittedName>
        <fullName evidence="8">GtrA family protein</fullName>
    </submittedName>
</protein>
<feature type="transmembrane region" description="Helical" evidence="6">
    <location>
        <begin position="20"/>
        <end position="41"/>
    </location>
</feature>
<proteinExistence type="inferred from homology"/>
<evidence type="ECO:0000256" key="6">
    <source>
        <dbReference type="SAM" id="Phobius"/>
    </source>
</evidence>
<keyword evidence="9" id="KW-1185">Reference proteome</keyword>
<feature type="transmembrane region" description="Helical" evidence="6">
    <location>
        <begin position="53"/>
        <end position="71"/>
    </location>
</feature>
<keyword evidence="4 6" id="KW-1133">Transmembrane helix</keyword>
<dbReference type="InterPro" id="IPR051401">
    <property type="entry name" value="GtrA_CellWall_Glycosyl"/>
</dbReference>
<evidence type="ECO:0000313" key="8">
    <source>
        <dbReference type="EMBL" id="MFD1485487.1"/>
    </source>
</evidence>
<comment type="similarity">
    <text evidence="2">Belongs to the GtrA family.</text>
</comment>
<evidence type="ECO:0000259" key="7">
    <source>
        <dbReference type="Pfam" id="PF04138"/>
    </source>
</evidence>
<evidence type="ECO:0000256" key="5">
    <source>
        <dbReference type="ARBA" id="ARBA00023136"/>
    </source>
</evidence>
<dbReference type="Pfam" id="PF04138">
    <property type="entry name" value="GtrA_DPMS_TM"/>
    <property type="match status" value="1"/>
</dbReference>
<comment type="caution">
    <text evidence="8">The sequence shown here is derived from an EMBL/GenBank/DDBJ whole genome shotgun (WGS) entry which is preliminary data.</text>
</comment>
<evidence type="ECO:0000313" key="9">
    <source>
        <dbReference type="Proteomes" id="UP001597252"/>
    </source>
</evidence>
<feature type="transmembrane region" description="Helical" evidence="6">
    <location>
        <begin position="92"/>
        <end position="114"/>
    </location>
</feature>
<comment type="subcellular location">
    <subcellularLocation>
        <location evidence="1">Membrane</location>
        <topology evidence="1">Multi-pass membrane protein</topology>
    </subcellularLocation>
</comment>
<dbReference type="RefSeq" id="WP_125751153.1">
    <property type="nucleotide sequence ID" value="NZ_JBHTON010000029.1"/>
</dbReference>
<feature type="domain" description="GtrA/DPMS transmembrane" evidence="7">
    <location>
        <begin position="23"/>
        <end position="139"/>
    </location>
</feature>
<dbReference type="InterPro" id="IPR007267">
    <property type="entry name" value="GtrA_DPMS_TM"/>
</dbReference>
<name>A0ABW4E7Y3_9LACO</name>
<evidence type="ECO:0000256" key="2">
    <source>
        <dbReference type="ARBA" id="ARBA00009399"/>
    </source>
</evidence>
<gene>
    <name evidence="8" type="ORF">ACFQ5J_09620</name>
</gene>
<accession>A0ABW4E7Y3</accession>
<evidence type="ECO:0000256" key="3">
    <source>
        <dbReference type="ARBA" id="ARBA00022692"/>
    </source>
</evidence>
<sequence length="143" mass="16311">MRTIWLKGKQFLVAHQLLDVLAYLIFGVLTTLVNIGVFALATRLSLSWQGANFWAWLLSVLFAFVTNKRWVFKSQTTSWGSFLWEFSKFIGARVLSLGIDYACMFLFIQALSWHDLAAKIVTQVVIVVANYLLSKFLIFTAHA</sequence>
<organism evidence="8 9">
    <name type="scientific">Lacticaseibacillus baoqingensis</name>
    <dbReference type="NCBI Taxonomy" id="2486013"/>
    <lineage>
        <taxon>Bacteria</taxon>
        <taxon>Bacillati</taxon>
        <taxon>Bacillota</taxon>
        <taxon>Bacilli</taxon>
        <taxon>Lactobacillales</taxon>
        <taxon>Lactobacillaceae</taxon>
        <taxon>Lacticaseibacillus</taxon>
    </lineage>
</organism>
<dbReference type="PANTHER" id="PTHR38459">
    <property type="entry name" value="PROPHAGE BACTOPRENOL-LINKED GLUCOSE TRANSLOCASE HOMOLOG"/>
    <property type="match status" value="1"/>
</dbReference>
<evidence type="ECO:0000256" key="4">
    <source>
        <dbReference type="ARBA" id="ARBA00022989"/>
    </source>
</evidence>
<dbReference type="EMBL" id="JBHTON010000029">
    <property type="protein sequence ID" value="MFD1485487.1"/>
    <property type="molecule type" value="Genomic_DNA"/>
</dbReference>
<dbReference type="PANTHER" id="PTHR38459:SF5">
    <property type="entry name" value="CELL WALL TEICHOIC ACID GLYCOSYLATION PROTEIN GTCA"/>
    <property type="match status" value="1"/>
</dbReference>
<reference evidence="9" key="1">
    <citation type="journal article" date="2019" name="Int. J. Syst. Evol. Microbiol.">
        <title>The Global Catalogue of Microorganisms (GCM) 10K type strain sequencing project: providing services to taxonomists for standard genome sequencing and annotation.</title>
        <authorList>
            <consortium name="The Broad Institute Genomics Platform"/>
            <consortium name="The Broad Institute Genome Sequencing Center for Infectious Disease"/>
            <person name="Wu L."/>
            <person name="Ma J."/>
        </authorList>
    </citation>
    <scope>NUCLEOTIDE SEQUENCE [LARGE SCALE GENOMIC DNA]</scope>
    <source>
        <strain evidence="9">CCM 8903</strain>
    </source>
</reference>
<evidence type="ECO:0000256" key="1">
    <source>
        <dbReference type="ARBA" id="ARBA00004141"/>
    </source>
</evidence>
<feature type="transmembrane region" description="Helical" evidence="6">
    <location>
        <begin position="120"/>
        <end position="141"/>
    </location>
</feature>
<keyword evidence="3 6" id="KW-0812">Transmembrane</keyword>
<dbReference type="Proteomes" id="UP001597252">
    <property type="component" value="Unassembled WGS sequence"/>
</dbReference>
<keyword evidence="5 6" id="KW-0472">Membrane</keyword>